<gene>
    <name evidence="1" type="ORF">DBR06_SOUSAS2810077</name>
</gene>
<evidence type="ECO:0000313" key="2">
    <source>
        <dbReference type="Proteomes" id="UP000295264"/>
    </source>
</evidence>
<feature type="non-terminal residue" evidence="1">
    <location>
        <position position="57"/>
    </location>
</feature>
<dbReference type="AlphaFoldDB" id="A0A484GI48"/>
<sequence>MLSYAFLMPVCRKAHKKQPSSVNFTEFLKKCLVKSTVSAKERGKLEDIAKVCRPHYE</sequence>
<organism evidence="1 2">
    <name type="scientific">Sousa chinensis</name>
    <name type="common">Indo-pacific humpbacked dolphin</name>
    <name type="synonym">Steno chinensis</name>
    <dbReference type="NCBI Taxonomy" id="103600"/>
    <lineage>
        <taxon>Eukaryota</taxon>
        <taxon>Metazoa</taxon>
        <taxon>Chordata</taxon>
        <taxon>Craniata</taxon>
        <taxon>Vertebrata</taxon>
        <taxon>Euteleostomi</taxon>
        <taxon>Mammalia</taxon>
        <taxon>Eutheria</taxon>
        <taxon>Laurasiatheria</taxon>
        <taxon>Artiodactyla</taxon>
        <taxon>Whippomorpha</taxon>
        <taxon>Cetacea</taxon>
        <taxon>Odontoceti</taxon>
        <taxon>Delphinidae</taxon>
        <taxon>Sousa</taxon>
    </lineage>
</organism>
<keyword evidence="2" id="KW-1185">Reference proteome</keyword>
<proteinExistence type="predicted"/>
<protein>
    <submittedName>
        <fullName evidence="1">Uncharacterized protein</fullName>
    </submittedName>
</protein>
<comment type="caution">
    <text evidence="1">The sequence shown here is derived from an EMBL/GenBank/DDBJ whole genome shotgun (WGS) entry which is preliminary data.</text>
</comment>
<reference evidence="1 2" key="1">
    <citation type="journal article" date="2018" name="Genomics">
        <title>Molecular footprints of inshore aquatic adaptation in Indo-Pacific humpback dolphin (Sousa chinensis).</title>
        <authorList>
            <person name="Ming Y."/>
            <person name="Jian J."/>
            <person name="Yu F."/>
            <person name="Yu X."/>
            <person name="Wang J."/>
            <person name="Liu W."/>
        </authorList>
    </citation>
    <scope>NUCLEOTIDE SEQUENCE [LARGE SCALE GENOMIC DNA]</scope>
    <source>
        <strain evidence="1">MY-2018</strain>
        <tissue evidence="1">Skin</tissue>
    </source>
</reference>
<accession>A0A484GI48</accession>
<evidence type="ECO:0000313" key="1">
    <source>
        <dbReference type="EMBL" id="TEA35209.1"/>
    </source>
</evidence>
<dbReference type="EMBL" id="QWLN02007615">
    <property type="protein sequence ID" value="TEA35209.1"/>
    <property type="molecule type" value="Genomic_DNA"/>
</dbReference>
<dbReference type="Proteomes" id="UP000295264">
    <property type="component" value="Unassembled WGS sequence"/>
</dbReference>
<name>A0A484GI48_SOUCH</name>